<protein>
    <submittedName>
        <fullName evidence="1">Uncharacterized protein</fullName>
    </submittedName>
</protein>
<gene>
    <name evidence="1" type="ORF">Patl1_33298</name>
</gene>
<comment type="caution">
    <text evidence="1">The sequence shown here is derived from an EMBL/GenBank/DDBJ whole genome shotgun (WGS) entry which is preliminary data.</text>
</comment>
<evidence type="ECO:0000313" key="1">
    <source>
        <dbReference type="EMBL" id="KAJ0087929.1"/>
    </source>
</evidence>
<dbReference type="EMBL" id="CM047905">
    <property type="protein sequence ID" value="KAJ0087929.1"/>
    <property type="molecule type" value="Genomic_DNA"/>
</dbReference>
<dbReference type="Proteomes" id="UP001164250">
    <property type="component" value="Chromosome 9"/>
</dbReference>
<evidence type="ECO:0000313" key="2">
    <source>
        <dbReference type="Proteomes" id="UP001164250"/>
    </source>
</evidence>
<sequence length="37" mass="4211">MKIHDYVGNGWLILFSHPGDFTPVCTTELSKMAQYIP</sequence>
<keyword evidence="2" id="KW-1185">Reference proteome</keyword>
<reference evidence="2" key="1">
    <citation type="journal article" date="2023" name="G3 (Bethesda)">
        <title>Genome assembly and association tests identify interacting loci associated with vigor, precocity, and sex in interspecific pistachio rootstocks.</title>
        <authorList>
            <person name="Palmer W."/>
            <person name="Jacygrad E."/>
            <person name="Sagayaradj S."/>
            <person name="Cavanaugh K."/>
            <person name="Han R."/>
            <person name="Bertier L."/>
            <person name="Beede B."/>
            <person name="Kafkas S."/>
            <person name="Golino D."/>
            <person name="Preece J."/>
            <person name="Michelmore R."/>
        </authorList>
    </citation>
    <scope>NUCLEOTIDE SEQUENCE [LARGE SCALE GENOMIC DNA]</scope>
</reference>
<accession>A0ACC1AMW7</accession>
<proteinExistence type="predicted"/>
<organism evidence="1 2">
    <name type="scientific">Pistacia atlantica</name>
    <dbReference type="NCBI Taxonomy" id="434234"/>
    <lineage>
        <taxon>Eukaryota</taxon>
        <taxon>Viridiplantae</taxon>
        <taxon>Streptophyta</taxon>
        <taxon>Embryophyta</taxon>
        <taxon>Tracheophyta</taxon>
        <taxon>Spermatophyta</taxon>
        <taxon>Magnoliopsida</taxon>
        <taxon>eudicotyledons</taxon>
        <taxon>Gunneridae</taxon>
        <taxon>Pentapetalae</taxon>
        <taxon>rosids</taxon>
        <taxon>malvids</taxon>
        <taxon>Sapindales</taxon>
        <taxon>Anacardiaceae</taxon>
        <taxon>Pistacia</taxon>
    </lineage>
</organism>
<name>A0ACC1AMW7_9ROSI</name>